<organism evidence="2 3">
    <name type="scientific">Agaribacter flavus</name>
    <dbReference type="NCBI Taxonomy" id="1902781"/>
    <lineage>
        <taxon>Bacteria</taxon>
        <taxon>Pseudomonadati</taxon>
        <taxon>Pseudomonadota</taxon>
        <taxon>Gammaproteobacteria</taxon>
        <taxon>Alteromonadales</taxon>
        <taxon>Alteromonadaceae</taxon>
        <taxon>Agaribacter</taxon>
    </lineage>
</organism>
<evidence type="ECO:0000256" key="1">
    <source>
        <dbReference type="SAM" id="Phobius"/>
    </source>
</evidence>
<protein>
    <submittedName>
        <fullName evidence="2">Uncharacterized protein</fullName>
    </submittedName>
</protein>
<feature type="transmembrane region" description="Helical" evidence="1">
    <location>
        <begin position="111"/>
        <end position="134"/>
    </location>
</feature>
<evidence type="ECO:0000313" key="2">
    <source>
        <dbReference type="EMBL" id="MFC3123303.1"/>
    </source>
</evidence>
<keyword evidence="1" id="KW-0812">Transmembrane</keyword>
<name>A0ABV7FSI7_9ALTE</name>
<feature type="transmembrane region" description="Helical" evidence="1">
    <location>
        <begin position="34"/>
        <end position="57"/>
    </location>
</feature>
<keyword evidence="1" id="KW-1133">Transmembrane helix</keyword>
<keyword evidence="3" id="KW-1185">Reference proteome</keyword>
<comment type="caution">
    <text evidence="2">The sequence shown here is derived from an EMBL/GenBank/DDBJ whole genome shotgun (WGS) entry which is preliminary data.</text>
</comment>
<feature type="transmembrane region" description="Helical" evidence="1">
    <location>
        <begin position="140"/>
        <end position="160"/>
    </location>
</feature>
<dbReference type="RefSeq" id="WP_376921422.1">
    <property type="nucleotide sequence ID" value="NZ_JBHRSW010000049.1"/>
</dbReference>
<accession>A0ABV7FSI7</accession>
<dbReference type="Proteomes" id="UP001595478">
    <property type="component" value="Unassembled WGS sequence"/>
</dbReference>
<proteinExistence type="predicted"/>
<keyword evidence="1" id="KW-0472">Membrane</keyword>
<evidence type="ECO:0000313" key="3">
    <source>
        <dbReference type="Proteomes" id="UP001595478"/>
    </source>
</evidence>
<reference evidence="3" key="1">
    <citation type="journal article" date="2019" name="Int. J. Syst. Evol. Microbiol.">
        <title>The Global Catalogue of Microorganisms (GCM) 10K type strain sequencing project: providing services to taxonomists for standard genome sequencing and annotation.</title>
        <authorList>
            <consortium name="The Broad Institute Genomics Platform"/>
            <consortium name="The Broad Institute Genome Sequencing Center for Infectious Disease"/>
            <person name="Wu L."/>
            <person name="Ma J."/>
        </authorList>
    </citation>
    <scope>NUCLEOTIDE SEQUENCE [LARGE SCALE GENOMIC DNA]</scope>
    <source>
        <strain evidence="3">KCTC 52473</strain>
    </source>
</reference>
<sequence length="173" mass="19074">MLAIRLVVSGLVAFISYAAWAWYANSLVTSDSIVLLKAALVQGSYSAGITLGFTYLLEFFYKKFGVSNYCLPLILPRWSQDTQQNPCTTKLTFEHALQTSRKLCKGTCMPGAIVSPIPALVLQSILVIAVNLVFRTPNLWLTVLPSIVFSACYGYVYSFGLSRQVTRAKLTNS</sequence>
<gene>
    <name evidence="2" type="ORF">ACFOHL_16900</name>
</gene>
<dbReference type="EMBL" id="JBHRSW010000049">
    <property type="protein sequence ID" value="MFC3123303.1"/>
    <property type="molecule type" value="Genomic_DNA"/>
</dbReference>